<dbReference type="RefSeq" id="WP_138729321.1">
    <property type="nucleotide sequence ID" value="NZ_SRMP02000051.1"/>
</dbReference>
<dbReference type="EMBL" id="SRMP02000051">
    <property type="protein sequence ID" value="MFN0293658.1"/>
    <property type="molecule type" value="Genomic_DNA"/>
</dbReference>
<evidence type="ECO:0000313" key="2">
    <source>
        <dbReference type="EMBL" id="MFN0293658.1"/>
    </source>
</evidence>
<keyword evidence="1" id="KW-0732">Signal</keyword>
<protein>
    <submittedName>
        <fullName evidence="2">FG-GAP-like repeat-containing protein</fullName>
    </submittedName>
</protein>
<proteinExistence type="predicted"/>
<keyword evidence="3" id="KW-1185">Reference proteome</keyword>
<evidence type="ECO:0000256" key="1">
    <source>
        <dbReference type="ARBA" id="ARBA00022729"/>
    </source>
</evidence>
<dbReference type="Gene3D" id="2.130.10.130">
    <property type="entry name" value="Integrin alpha, N-terminal"/>
    <property type="match status" value="2"/>
</dbReference>
<dbReference type="Pfam" id="PF13517">
    <property type="entry name" value="FG-GAP_3"/>
    <property type="match status" value="2"/>
</dbReference>
<accession>A0ABW9JQT6</accession>
<dbReference type="PANTHER" id="PTHR44103">
    <property type="entry name" value="PROPROTEIN CONVERTASE P"/>
    <property type="match status" value="1"/>
</dbReference>
<dbReference type="InterPro" id="IPR028994">
    <property type="entry name" value="Integrin_alpha_N"/>
</dbReference>
<dbReference type="SUPFAM" id="SSF69318">
    <property type="entry name" value="Integrin alpha N-terminal domain"/>
    <property type="match status" value="2"/>
</dbReference>
<evidence type="ECO:0000313" key="3">
    <source>
        <dbReference type="Proteomes" id="UP001517367"/>
    </source>
</evidence>
<dbReference type="Gene3D" id="2.60.120.260">
    <property type="entry name" value="Galactose-binding domain-like"/>
    <property type="match status" value="1"/>
</dbReference>
<dbReference type="InterPro" id="IPR013517">
    <property type="entry name" value="FG-GAP"/>
</dbReference>
<dbReference type="PANTHER" id="PTHR44103:SF1">
    <property type="entry name" value="PROPROTEIN CONVERTASE P"/>
    <property type="match status" value="1"/>
</dbReference>
<gene>
    <name evidence="2" type="ORF">E5L68_019935</name>
</gene>
<comment type="caution">
    <text evidence="2">The sequence shown here is derived from an EMBL/GenBank/DDBJ whole genome shotgun (WGS) entry which is preliminary data.</text>
</comment>
<name>A0ABW9JQT6_9SPHI</name>
<dbReference type="Proteomes" id="UP001517367">
    <property type="component" value="Unassembled WGS sequence"/>
</dbReference>
<reference evidence="2 3" key="1">
    <citation type="submission" date="2024-12" db="EMBL/GenBank/DDBJ databases">
        <authorList>
            <person name="Hu S."/>
        </authorList>
    </citation>
    <scope>NUCLEOTIDE SEQUENCE [LARGE SCALE GENOMIC DNA]</scope>
    <source>
        <strain evidence="2 3">P-25</strain>
    </source>
</reference>
<organism evidence="2 3">
    <name type="scientific">Pedobacter helvus</name>
    <dbReference type="NCBI Taxonomy" id="2563444"/>
    <lineage>
        <taxon>Bacteria</taxon>
        <taxon>Pseudomonadati</taxon>
        <taxon>Bacteroidota</taxon>
        <taxon>Sphingobacteriia</taxon>
        <taxon>Sphingobacteriales</taxon>
        <taxon>Sphingobacteriaceae</taxon>
        <taxon>Pedobacter</taxon>
    </lineage>
</organism>
<sequence>MKRQYLFLYIFIFVLSIRTVVAQVINANFTPGNLLVVRVGDGVSDLSANAQKVYLDEYTPGGVLVNTVEIPTVANGSNHAFVIGGNTATSHGAGNLSPNGQYLALAGYNAVPETALASLQDVVTKRVFAIISNGATQPVINTTTALTIANGDNRTAITTDGNAIWFGGTSQGVQYTTLGSTTSVQVSATPSPTRGTLSIFNGQLYQSTNQNPYRIAKIGNGLPTSLTTATAISGIPATGSNLPAEHAACGYVFFDVDPQIPGNDLLYFVSELGSGNLQKYKYDSSSATWVNIGSVTGGNLASVRGLAGSLVNGVPILYGVGANKIIKIVDNAPYGSNLSATVSVLKTAAAKTAFRGLTFTPGTIAKYTNNNYFQYSFNGSKSDLKDWSFTPDASWSVPTTSVEGSSSLSVQADPTNTTFTAVLPFKLNLNQERIIRVGGWIKTEGIPFLRGAIASIQVAGTNYSQTMSEFNSQTPGFNYLEKDLKIPAGTESLRLILRLNTTTTGKVFFDEIRITDVTDSLTNSSNTFNPYGVEKVAVSGGASWLADLPYRIVGNINTGNGDDPVWADFDYSRLLLAAGERGPVNPEAIKVFARMANGQGVECKAVLSDPVSNLADHYERNGTLKWRSVSGAVKYEIYFDVADANGQVYFSEMPNLGVGELLHYPANENNLLWAGWPGLNLEVVDVDGDGNWDIYGQSSDSGTWLHRNIGTNANPLFLPRSRPLATDVKPTFFPADLYFDWDGDGNQDRIYYTRPTRTDRYANIPASVYIQLYRNGAFIAGQPLKYNNGNDVVFENSTWFAIKAGDFNNDGKIDLVVGTANSSAEILLNMGLVNDKPTAQLTQLPFNLYASDQSLSGGMSLKPFPIDWNGDGKTDIVFTSWQGFYWISMNKGINNTLEFDAPIHLYQKGGVMVHDDSSSPYMVDWDNDGDLDIISGGADGNLMYFENTGTRANPQFKGGTFLTDQNGERFYVNASEAGGTIQGLEEQYWGYLTCVPADVDHDGDIDLIISDSMGRLRWIENIGTRQSPIMSSAIHNFTVNGSPFITPWRNRPGVADWNNDGLLDLIVVNNVITANRSKLVFYSQSASNPSVLIKGADLKDQSGNPVLVVNYPHKGGAGRTQIEVGDWDGDGKLDLIIGQPLTYITATNNSANGGNLLLFKNKGTNLAPAFETGVLPIRGNARFEIHDTWHCTYPNIVDWNNDGLPDLLTGTETGRFALFFNDYFVGSSYPVFTAETFQYKNEEDQVQEILNFSNLNAYTTGLNTQNVQLQLVKDEALRAVSTLPLTLISFAGKLSNSQAVLQWKAVADTEGSYFEVLRSTDGVTYTNIGLVKVTSKLSEMENYQFIDKQPSEGSNYYKLKLVDGDGKEKFSEITVIKLPSFMENNVTVSGSSANQQVAVKLVYANSTSVKASVYDISGKLLGEKSLTIYKGENLFNIPVAGMNGRAVYILLLNAGGEIIGKKFIPIN</sequence>